<dbReference type="Proteomes" id="UP001153620">
    <property type="component" value="Chromosome 1"/>
</dbReference>
<proteinExistence type="predicted"/>
<keyword evidence="1" id="KW-0732">Signal</keyword>
<reference evidence="2" key="1">
    <citation type="submission" date="2022-01" db="EMBL/GenBank/DDBJ databases">
        <authorList>
            <person name="King R."/>
        </authorList>
    </citation>
    <scope>NUCLEOTIDE SEQUENCE</scope>
</reference>
<dbReference type="AlphaFoldDB" id="A0A9N9RP47"/>
<feature type="signal peptide" evidence="1">
    <location>
        <begin position="1"/>
        <end position="20"/>
    </location>
</feature>
<evidence type="ECO:0000313" key="2">
    <source>
        <dbReference type="EMBL" id="CAG9799855.1"/>
    </source>
</evidence>
<sequence>MKLVPSTIILTLSLTTLVSSNIDIDFASVINKIQSIDVINADSGESKSIPLDVNMIISFFNRSCVIEKLGLHSIDQSQTYEIPNLKEFVKSSANNAKILVAIENAARLCTRNAKDVGLFQMVQIRSFLTKSIFPHTRSNPERATQCFKWKISQIKPDSPVLDGFDVSTMKYTVDQCKATTSLELYTKVVEEQRSKLEIRSCDLETFGHITRTAKSIIENFLFLKLSSAQIVQHEAVINVGAINIEADLLESQLNCVMTDLKDLDM</sequence>
<dbReference type="EMBL" id="OU895877">
    <property type="protein sequence ID" value="CAG9799855.1"/>
    <property type="molecule type" value="Genomic_DNA"/>
</dbReference>
<evidence type="ECO:0000256" key="1">
    <source>
        <dbReference type="SAM" id="SignalP"/>
    </source>
</evidence>
<gene>
    <name evidence="2" type="ORF">CHIRRI_LOCUS2813</name>
</gene>
<evidence type="ECO:0000313" key="3">
    <source>
        <dbReference type="Proteomes" id="UP001153620"/>
    </source>
</evidence>
<name>A0A9N9RP47_9DIPT</name>
<keyword evidence="3" id="KW-1185">Reference proteome</keyword>
<reference evidence="2" key="2">
    <citation type="submission" date="2022-10" db="EMBL/GenBank/DDBJ databases">
        <authorList>
            <consortium name="ENA_rothamsted_submissions"/>
            <consortium name="culmorum"/>
            <person name="King R."/>
        </authorList>
    </citation>
    <scope>NUCLEOTIDE SEQUENCE</scope>
</reference>
<accession>A0A9N9RP47</accession>
<organism evidence="2 3">
    <name type="scientific">Chironomus riparius</name>
    <dbReference type="NCBI Taxonomy" id="315576"/>
    <lineage>
        <taxon>Eukaryota</taxon>
        <taxon>Metazoa</taxon>
        <taxon>Ecdysozoa</taxon>
        <taxon>Arthropoda</taxon>
        <taxon>Hexapoda</taxon>
        <taxon>Insecta</taxon>
        <taxon>Pterygota</taxon>
        <taxon>Neoptera</taxon>
        <taxon>Endopterygota</taxon>
        <taxon>Diptera</taxon>
        <taxon>Nematocera</taxon>
        <taxon>Chironomoidea</taxon>
        <taxon>Chironomidae</taxon>
        <taxon>Chironominae</taxon>
        <taxon>Chironomus</taxon>
    </lineage>
</organism>
<protein>
    <submittedName>
        <fullName evidence="2">Uncharacterized protein</fullName>
    </submittedName>
</protein>
<feature type="chain" id="PRO_5040171086" evidence="1">
    <location>
        <begin position="21"/>
        <end position="265"/>
    </location>
</feature>